<dbReference type="SUPFAM" id="SSF52266">
    <property type="entry name" value="SGNH hydrolase"/>
    <property type="match status" value="1"/>
</dbReference>
<gene>
    <name evidence="6" type="ORF">SAMN04487772_1142</name>
</gene>
<keyword evidence="1" id="KW-0378">Hydrolase</keyword>
<dbReference type="InterPro" id="IPR003610">
    <property type="entry name" value="CBM5/12"/>
</dbReference>
<dbReference type="PANTHER" id="PTHR34407:SF1">
    <property type="entry name" value="SGNH HYDROLASE-TYPE ESTERASE DOMAIN-CONTAINING PROTEIN"/>
    <property type="match status" value="1"/>
</dbReference>
<evidence type="ECO:0000313" key="7">
    <source>
        <dbReference type="Proteomes" id="UP000199800"/>
    </source>
</evidence>
<dbReference type="CDD" id="cd00161">
    <property type="entry name" value="beta-trefoil_Ricin-like"/>
    <property type="match status" value="1"/>
</dbReference>
<feature type="domain" description="Chitin-binding type-3" evidence="5">
    <location>
        <begin position="107"/>
        <end position="152"/>
    </location>
</feature>
<feature type="compositionally biased region" description="Low complexity" evidence="2">
    <location>
        <begin position="356"/>
        <end position="373"/>
    </location>
</feature>
<feature type="domain" description="Ricin B lectin" evidence="4">
    <location>
        <begin position="209"/>
        <end position="348"/>
    </location>
</feature>
<keyword evidence="7" id="KW-1185">Reference proteome</keyword>
<sequence length="763" mass="81909">MKNRKFAYALISALVLTSVPPVNAGNLSFGNGQIVHAESYPQWSAKKVYNTGDKVVFNGSIWEAQWYTTNEEPGSTGQWGVWQQRGSAQDITPSTAPMESATPSTGINPWDNQIVYHEGDIVSYGGKNWIAGWYSINETPGTTGQWGVWQEYKGTLAPSAAPSIVPSVAPSAAPSIAPSIAPSVAPSSAAPITVSPSPSPIVSGKLADGWYYIKNVNAQKYLQVKNNTGANVQNVEIGTGTGVAGQKWNLVNNSDGTITLTSALGNYMLDIANGADTNGANVQIYSAWGGDAQRFYVTETATKGVYTIGTKASSGTKYLDVANRSTADGANVQQYTLNGGTNQQWVFESVGSAPAVSQSPSIAPSQPAASSAPDTSIPKPSSWPATTYNKMIANSFIQTGNTYRMINAIQKAMRGEDVTIAYIGGSITEGALSTTHTKSYAYTFYNMFKERFGKNGGSNVHYVNAGMSGTPSSLGVIRYSRDVAPSNPDIVFVEFAVNDADDVTNGDAYESLVRNVINTPSKPACMLIFSVFKPDWNLQDRMIPVGKQYNLPMVSIKNAVVPAIKAGQITANQFWASDGWHPMDYGHKLMADSIMYCVDQMLAKGKDANDISVTNNAAIGKTFDGMTMVDSQTRMDGLSINAGGFNGTDTTPGNFQYNNQPKFKYDWKHGTNSGNTSFTMKVTCKSMLFAYKLSNSSNAGKVDIYIDGKYSQTVDSYKSGGWNNPWVIKLMGNSTSAQHTIEIKMANGNANKEFTILGFGVSR</sequence>
<feature type="signal peptide" evidence="3">
    <location>
        <begin position="1"/>
        <end position="24"/>
    </location>
</feature>
<dbReference type="OrthoDB" id="8233337at2"/>
<dbReference type="EMBL" id="FOHN01000014">
    <property type="protein sequence ID" value="SET30056.1"/>
    <property type="molecule type" value="Genomic_DNA"/>
</dbReference>
<evidence type="ECO:0000256" key="1">
    <source>
        <dbReference type="ARBA" id="ARBA00022801"/>
    </source>
</evidence>
<dbReference type="Proteomes" id="UP000199800">
    <property type="component" value="Unassembled WGS sequence"/>
</dbReference>
<dbReference type="SUPFAM" id="SSF50370">
    <property type="entry name" value="Ricin B-like lectins"/>
    <property type="match status" value="1"/>
</dbReference>
<dbReference type="GO" id="GO:0005576">
    <property type="term" value="C:extracellular region"/>
    <property type="evidence" value="ECO:0007669"/>
    <property type="project" value="InterPro"/>
</dbReference>
<reference evidence="6 7" key="1">
    <citation type="submission" date="2016-10" db="EMBL/GenBank/DDBJ databases">
        <authorList>
            <person name="de Groot N.N."/>
        </authorList>
    </citation>
    <scope>NUCLEOTIDE SEQUENCE [LARGE SCALE GENOMIC DNA]</scope>
    <source>
        <strain evidence="6 7">DSM 1801</strain>
    </source>
</reference>
<dbReference type="CDD" id="cd00229">
    <property type="entry name" value="SGNH_hydrolase"/>
    <property type="match status" value="1"/>
</dbReference>
<dbReference type="InterPro" id="IPR035992">
    <property type="entry name" value="Ricin_B-like_lectins"/>
</dbReference>
<feature type="chain" id="PRO_5011623343" evidence="3">
    <location>
        <begin position="25"/>
        <end position="763"/>
    </location>
</feature>
<dbReference type="InterPro" id="IPR013830">
    <property type="entry name" value="SGNH_hydro"/>
</dbReference>
<evidence type="ECO:0000256" key="3">
    <source>
        <dbReference type="SAM" id="SignalP"/>
    </source>
</evidence>
<dbReference type="SUPFAM" id="SSF51055">
    <property type="entry name" value="Carbohydrate binding domain"/>
    <property type="match status" value="2"/>
</dbReference>
<protein>
    <submittedName>
        <fullName evidence="6">Chitodextrinase</fullName>
    </submittedName>
</protein>
<proteinExistence type="predicted"/>
<dbReference type="GO" id="GO:0030246">
    <property type="term" value="F:carbohydrate binding"/>
    <property type="evidence" value="ECO:0007669"/>
    <property type="project" value="InterPro"/>
</dbReference>
<evidence type="ECO:0000259" key="4">
    <source>
        <dbReference type="SMART" id="SM00458"/>
    </source>
</evidence>
<accession>A0A1I0DD65</accession>
<dbReference type="Gene3D" id="2.80.10.50">
    <property type="match status" value="2"/>
</dbReference>
<dbReference type="SMART" id="SM00458">
    <property type="entry name" value="RICIN"/>
    <property type="match status" value="1"/>
</dbReference>
<dbReference type="InterPro" id="IPR000772">
    <property type="entry name" value="Ricin_B_lectin"/>
</dbReference>
<evidence type="ECO:0000259" key="5">
    <source>
        <dbReference type="SMART" id="SM00495"/>
    </source>
</evidence>
<dbReference type="Pfam" id="PF02839">
    <property type="entry name" value="CBM_5_12"/>
    <property type="match status" value="1"/>
</dbReference>
<dbReference type="Gene3D" id="3.40.50.1110">
    <property type="entry name" value="SGNH hydrolase"/>
    <property type="match status" value="1"/>
</dbReference>
<keyword evidence="3" id="KW-0732">Signal</keyword>
<evidence type="ECO:0000256" key="2">
    <source>
        <dbReference type="SAM" id="MobiDB-lite"/>
    </source>
</evidence>
<organism evidence="6 7">
    <name type="scientific">[Clostridium] polysaccharolyticum</name>
    <dbReference type="NCBI Taxonomy" id="29364"/>
    <lineage>
        <taxon>Bacteria</taxon>
        <taxon>Bacillati</taxon>
        <taxon>Bacillota</taxon>
        <taxon>Clostridia</taxon>
        <taxon>Lachnospirales</taxon>
        <taxon>Lachnospiraceae</taxon>
    </lineage>
</organism>
<feature type="domain" description="Chitin-binding type-3" evidence="5">
    <location>
        <begin position="40"/>
        <end position="85"/>
    </location>
</feature>
<feature type="region of interest" description="Disordered" evidence="2">
    <location>
        <begin position="356"/>
        <end position="380"/>
    </location>
</feature>
<evidence type="ECO:0000313" key="6">
    <source>
        <dbReference type="EMBL" id="SET30056.1"/>
    </source>
</evidence>
<dbReference type="PANTHER" id="PTHR34407">
    <property type="entry name" value="EXPRESSED PROTEIN"/>
    <property type="match status" value="1"/>
</dbReference>
<dbReference type="Pfam" id="PF13472">
    <property type="entry name" value="Lipase_GDSL_2"/>
    <property type="match status" value="1"/>
</dbReference>
<dbReference type="GO" id="GO:0005975">
    <property type="term" value="P:carbohydrate metabolic process"/>
    <property type="evidence" value="ECO:0007669"/>
    <property type="project" value="InterPro"/>
</dbReference>
<dbReference type="PROSITE" id="PS50231">
    <property type="entry name" value="RICIN_B_LECTIN"/>
    <property type="match status" value="1"/>
</dbReference>
<dbReference type="CDD" id="cd12215">
    <property type="entry name" value="ChiC_BD"/>
    <property type="match status" value="2"/>
</dbReference>
<name>A0A1I0DD65_9FIRM</name>
<dbReference type="InterPro" id="IPR036573">
    <property type="entry name" value="CBM_sf_5/12"/>
</dbReference>
<dbReference type="RefSeq" id="WP_092478075.1">
    <property type="nucleotide sequence ID" value="NZ_FOHN01000014.1"/>
</dbReference>
<dbReference type="SMART" id="SM00495">
    <property type="entry name" value="ChtBD3"/>
    <property type="match status" value="2"/>
</dbReference>
<dbReference type="InterPro" id="IPR036514">
    <property type="entry name" value="SGNH_hydro_sf"/>
</dbReference>
<dbReference type="Gene3D" id="2.60.120.260">
    <property type="entry name" value="Galactose-binding domain-like"/>
    <property type="match status" value="1"/>
</dbReference>
<dbReference type="GO" id="GO:0004553">
    <property type="term" value="F:hydrolase activity, hydrolyzing O-glycosyl compounds"/>
    <property type="evidence" value="ECO:0007669"/>
    <property type="project" value="InterPro"/>
</dbReference>
<dbReference type="Pfam" id="PF14200">
    <property type="entry name" value="RicinB_lectin_2"/>
    <property type="match status" value="2"/>
</dbReference>
<dbReference type="Gene3D" id="2.10.10.20">
    <property type="entry name" value="Carbohydrate-binding module superfamily 5/12"/>
    <property type="match status" value="2"/>
</dbReference>
<dbReference type="AlphaFoldDB" id="A0A1I0DD65"/>
<dbReference type="STRING" id="29364.SAMN04487772_1142"/>